<keyword evidence="1" id="KW-0479">Metal-binding</keyword>
<dbReference type="SUPFAM" id="SSF57701">
    <property type="entry name" value="Zn2/Cys6 DNA-binding domain"/>
    <property type="match status" value="1"/>
</dbReference>
<accession>A0ABR1ITZ4</accession>
<dbReference type="Gene3D" id="4.10.240.10">
    <property type="entry name" value="Zn(2)-C6 fungal-type DNA-binding domain"/>
    <property type="match status" value="1"/>
</dbReference>
<evidence type="ECO:0000259" key="5">
    <source>
        <dbReference type="PROSITE" id="PS50048"/>
    </source>
</evidence>
<feature type="compositionally biased region" description="Polar residues" evidence="4">
    <location>
        <begin position="134"/>
        <end position="144"/>
    </location>
</feature>
<feature type="compositionally biased region" description="Basic and acidic residues" evidence="4">
    <location>
        <begin position="123"/>
        <end position="133"/>
    </location>
</feature>
<dbReference type="Pfam" id="PF00172">
    <property type="entry name" value="Zn_clus"/>
    <property type="match status" value="1"/>
</dbReference>
<dbReference type="Proteomes" id="UP001498398">
    <property type="component" value="Unassembled WGS sequence"/>
</dbReference>
<name>A0ABR1ITZ4_9AGAR</name>
<dbReference type="Pfam" id="PF04082">
    <property type="entry name" value="Fungal_trans"/>
    <property type="match status" value="1"/>
</dbReference>
<dbReference type="EMBL" id="JBANRG010000065">
    <property type="protein sequence ID" value="KAK7441039.1"/>
    <property type="molecule type" value="Genomic_DNA"/>
</dbReference>
<evidence type="ECO:0000313" key="7">
    <source>
        <dbReference type="Proteomes" id="UP001498398"/>
    </source>
</evidence>
<evidence type="ECO:0000256" key="4">
    <source>
        <dbReference type="SAM" id="MobiDB-lite"/>
    </source>
</evidence>
<dbReference type="CDD" id="cd00067">
    <property type="entry name" value="GAL4"/>
    <property type="match status" value="1"/>
</dbReference>
<dbReference type="InterPro" id="IPR050987">
    <property type="entry name" value="AtrR-like"/>
</dbReference>
<dbReference type="PROSITE" id="PS00463">
    <property type="entry name" value="ZN2_CY6_FUNGAL_1"/>
    <property type="match status" value="1"/>
</dbReference>
<keyword evidence="3" id="KW-0175">Coiled coil</keyword>
<keyword evidence="2" id="KW-0539">Nucleus</keyword>
<feature type="region of interest" description="Disordered" evidence="4">
    <location>
        <begin position="122"/>
        <end position="147"/>
    </location>
</feature>
<reference evidence="6 7" key="1">
    <citation type="submission" date="2024-01" db="EMBL/GenBank/DDBJ databases">
        <title>A draft genome for the cacao thread blight pathogen Marasmiellus scandens.</title>
        <authorList>
            <person name="Baruah I.K."/>
            <person name="Leung J."/>
            <person name="Bukari Y."/>
            <person name="Amoako-Attah I."/>
            <person name="Meinhardt L.W."/>
            <person name="Bailey B.A."/>
            <person name="Cohen S.P."/>
        </authorList>
    </citation>
    <scope>NUCLEOTIDE SEQUENCE [LARGE SCALE GENOMIC DNA]</scope>
    <source>
        <strain evidence="6 7">GH-19</strain>
    </source>
</reference>
<keyword evidence="7" id="KW-1185">Reference proteome</keyword>
<evidence type="ECO:0000256" key="1">
    <source>
        <dbReference type="ARBA" id="ARBA00022723"/>
    </source>
</evidence>
<gene>
    <name evidence="6" type="primary">GIN1_32</name>
    <name evidence="6" type="ORF">VKT23_016823</name>
</gene>
<feature type="domain" description="Zn(2)-C6 fungal-type" evidence="5">
    <location>
        <begin position="17"/>
        <end position="50"/>
    </location>
</feature>
<dbReference type="PANTHER" id="PTHR46910">
    <property type="entry name" value="TRANSCRIPTION FACTOR PDR1"/>
    <property type="match status" value="1"/>
</dbReference>
<comment type="caution">
    <text evidence="6">The sequence shown here is derived from an EMBL/GenBank/DDBJ whole genome shotgun (WGS) entry which is preliminary data.</text>
</comment>
<evidence type="ECO:0000313" key="6">
    <source>
        <dbReference type="EMBL" id="KAK7441039.1"/>
    </source>
</evidence>
<dbReference type="InterPro" id="IPR007219">
    <property type="entry name" value="XnlR_reg_dom"/>
</dbReference>
<feature type="coiled-coil region" evidence="3">
    <location>
        <begin position="94"/>
        <end position="121"/>
    </location>
</feature>
<evidence type="ECO:0000256" key="3">
    <source>
        <dbReference type="SAM" id="Coils"/>
    </source>
</evidence>
<dbReference type="PANTHER" id="PTHR46910:SF38">
    <property type="entry name" value="ZN(2)-C6 FUNGAL-TYPE DOMAIN-CONTAINING PROTEIN"/>
    <property type="match status" value="1"/>
</dbReference>
<dbReference type="InterPro" id="IPR001138">
    <property type="entry name" value="Zn2Cys6_DnaBD"/>
</dbReference>
<evidence type="ECO:0000256" key="2">
    <source>
        <dbReference type="ARBA" id="ARBA00023242"/>
    </source>
</evidence>
<protein>
    <submittedName>
        <fullName evidence="6">Gypsy retrotransposon integrase-like protein 1</fullName>
    </submittedName>
</protein>
<organism evidence="6 7">
    <name type="scientific">Marasmiellus scandens</name>
    <dbReference type="NCBI Taxonomy" id="2682957"/>
    <lineage>
        <taxon>Eukaryota</taxon>
        <taxon>Fungi</taxon>
        <taxon>Dikarya</taxon>
        <taxon>Basidiomycota</taxon>
        <taxon>Agaricomycotina</taxon>
        <taxon>Agaricomycetes</taxon>
        <taxon>Agaricomycetidae</taxon>
        <taxon>Agaricales</taxon>
        <taxon>Marasmiineae</taxon>
        <taxon>Omphalotaceae</taxon>
        <taxon>Marasmiellus</taxon>
    </lineage>
</organism>
<sequence length="799" mass="90749">MFEDRQRLERKTKLPNACDECKRRKIRCDSEIMPNNICSHCINSETICMRKTVQQRRGPKPGSIRTAASQPVNTIVANILAATPSDPVEVPEDKEVTRKIMTKLANRIRELEEKLKRLLISRETSKGSQDSELRLSTPSPSSAPETVDFSIPVKYSEDTDNIENLTQQLSKFSFGFPGDAHFGESSNLMLMIAAMDHGKELHGPNLPDWNTVFSTVRRPEFWNIVAWPTWYSMGQPPPLEFPQQPQLQQFVDAYFVEMDSYNILLHRPTFEKLISEGLHLRDDAFGAVVLAVCALGANSLSPCPKSDTSADRWFSQIRLERFVFNPKLELYHLQLYCLYIFYLNSTSSSIDLSWLIVGIAIRRSQEKGAHRRLIANSERPTVEGELWKRAFWMLIVLDTYTTTMFGRPRAISIQDFDLDPLIECDDEYWEPTDSKPAFIQPEGIPSKISYWNSCLKLIEIHGFALLTIYSVRKSELGSKMGIGDSKWYEKAVMELDSALNKWLDSVPEHLKWENQNDTSIFFSQSAILYSTYYWVQIQIHRKFIPRPGHSSSLFPSLTICTNAARSCIRICETYYKKQGSPLYPNILLSLFNSAVVLALNLARSAQQNSNFDPMRDLLDIQRSIELIRLCEDKYVVGGRLVDTINVIVYATFNPARFVSKPEVENADCVDITDQEQLQDTTGPIINASTSQNPSGSTWAGDFSQSTRDFLFRSKESGEIYPSGISLIDNSHSSSSFHQGTSRYADTNNFGNLSDEQMLDMWRNSFSSDAQDWDSFMAGVDQLLNGGSVLGSSTFDPFNF</sequence>
<proteinExistence type="predicted"/>
<dbReference type="PROSITE" id="PS50048">
    <property type="entry name" value="ZN2_CY6_FUNGAL_2"/>
    <property type="match status" value="1"/>
</dbReference>
<dbReference type="SMART" id="SM00066">
    <property type="entry name" value="GAL4"/>
    <property type="match status" value="1"/>
</dbReference>
<dbReference type="SMART" id="SM00906">
    <property type="entry name" value="Fungal_trans"/>
    <property type="match status" value="1"/>
</dbReference>
<dbReference type="InterPro" id="IPR036864">
    <property type="entry name" value="Zn2-C6_fun-type_DNA-bd_sf"/>
</dbReference>
<dbReference type="CDD" id="cd12148">
    <property type="entry name" value="fungal_TF_MHR"/>
    <property type="match status" value="1"/>
</dbReference>